<dbReference type="InterPro" id="IPR056740">
    <property type="entry name" value="ILV_EDD_C"/>
</dbReference>
<evidence type="ECO:0000256" key="1">
    <source>
        <dbReference type="ARBA" id="ARBA00022723"/>
    </source>
</evidence>
<dbReference type="HOGENOM" id="CLU_091432_0_0_1"/>
<organism evidence="5 6">
    <name type="scientific">Pestalotiopsis fici (strain W106-1 / CGMCC3.15140)</name>
    <dbReference type="NCBI Taxonomy" id="1229662"/>
    <lineage>
        <taxon>Eukaryota</taxon>
        <taxon>Fungi</taxon>
        <taxon>Dikarya</taxon>
        <taxon>Ascomycota</taxon>
        <taxon>Pezizomycotina</taxon>
        <taxon>Sordariomycetes</taxon>
        <taxon>Xylariomycetidae</taxon>
        <taxon>Amphisphaeriales</taxon>
        <taxon>Sporocadaceae</taxon>
        <taxon>Pestalotiopsis</taxon>
    </lineage>
</organism>
<dbReference type="Pfam" id="PF24877">
    <property type="entry name" value="ILV_EDD_C"/>
    <property type="match status" value="1"/>
</dbReference>
<dbReference type="OrthoDB" id="3851628at2759"/>
<dbReference type="PANTHER" id="PTHR43183:SF1">
    <property type="entry name" value="HYPOTHETICAL DIHYDROXY-ACID DEHYDRATASE (EUROFUNG)-RELATED"/>
    <property type="match status" value="1"/>
</dbReference>
<keyword evidence="2" id="KW-0408">Iron</keyword>
<dbReference type="PANTHER" id="PTHR43183">
    <property type="entry name" value="HYPOTHETICAL DIHYDROXYACID DEHYDRATASE (EUROFUNG)-RELATED"/>
    <property type="match status" value="1"/>
</dbReference>
<dbReference type="Proteomes" id="UP000030651">
    <property type="component" value="Unassembled WGS sequence"/>
</dbReference>
<dbReference type="Gene3D" id="3.50.30.80">
    <property type="entry name" value="IlvD/EDD C-terminal domain-like"/>
    <property type="match status" value="1"/>
</dbReference>
<evidence type="ECO:0000256" key="3">
    <source>
        <dbReference type="ARBA" id="ARBA00023014"/>
    </source>
</evidence>
<feature type="domain" description="Dihydroxy-acid/6-phosphogluconate dehydratase C-terminal" evidence="4">
    <location>
        <begin position="36"/>
        <end position="243"/>
    </location>
</feature>
<dbReference type="InParanoid" id="W3WUW2"/>
<dbReference type="GO" id="GO:0046872">
    <property type="term" value="F:metal ion binding"/>
    <property type="evidence" value="ECO:0007669"/>
    <property type="project" value="UniProtKB-KW"/>
</dbReference>
<dbReference type="eggNOG" id="KOG2448">
    <property type="taxonomic scope" value="Eukaryota"/>
</dbReference>
<name>W3WUW2_PESFW</name>
<dbReference type="KEGG" id="pfy:PFICI_12033"/>
<keyword evidence="1" id="KW-0479">Metal-binding</keyword>
<dbReference type="InterPro" id="IPR052352">
    <property type="entry name" value="Sugar_Degrad_Dehydratases"/>
</dbReference>
<dbReference type="RefSeq" id="XP_007838805.1">
    <property type="nucleotide sequence ID" value="XM_007840614.1"/>
</dbReference>
<keyword evidence="3" id="KW-0411">Iron-sulfur</keyword>
<dbReference type="GeneID" id="19277046"/>
<gene>
    <name evidence="5" type="ORF">PFICI_12033</name>
</gene>
<dbReference type="GO" id="GO:0051536">
    <property type="term" value="F:iron-sulfur cluster binding"/>
    <property type="evidence" value="ECO:0007669"/>
    <property type="project" value="UniProtKB-KW"/>
</dbReference>
<dbReference type="SUPFAM" id="SSF52016">
    <property type="entry name" value="LeuD/IlvD-like"/>
    <property type="match status" value="1"/>
</dbReference>
<sequence>MAELQEANKLHGNVTTCTGRTLRHGIENKHSWDRRTIRAYNQPLKENAGFIHLQGSLFDSAIMKTLVISDAFRKRFLQDPGHLNTFECKVRVFDGPEDYNQHLDDEAPGESDQNLVLVMHGAGPVGYPGAPEVVNMHAPASLLKLGIRELPCIGDGRQSGTSGSPSILHATPEAAAGGNLAILRNGDMLRIDLDARRVDLLLTSEEIQSRRAEMEDKIKQLTPECQTPWRDIFRRETTQLDQGMVLKRAVKYQRIADQWPLPRHNH</sequence>
<reference evidence="6" key="1">
    <citation type="journal article" date="2015" name="BMC Genomics">
        <title>Genomic and transcriptomic analysis of the endophytic fungus Pestalotiopsis fici reveals its lifestyle and high potential for synthesis of natural products.</title>
        <authorList>
            <person name="Wang X."/>
            <person name="Zhang X."/>
            <person name="Liu L."/>
            <person name="Xiang M."/>
            <person name="Wang W."/>
            <person name="Sun X."/>
            <person name="Che Y."/>
            <person name="Guo L."/>
            <person name="Liu G."/>
            <person name="Guo L."/>
            <person name="Wang C."/>
            <person name="Yin W.B."/>
            <person name="Stadler M."/>
            <person name="Zhang X."/>
            <person name="Liu X."/>
        </authorList>
    </citation>
    <scope>NUCLEOTIDE SEQUENCE [LARGE SCALE GENOMIC DNA]</scope>
    <source>
        <strain evidence="6">W106-1 / CGMCC3.15140</strain>
    </source>
</reference>
<protein>
    <recommendedName>
        <fullName evidence="4">Dihydroxy-acid/6-phosphogluconate dehydratase C-terminal domain-containing protein</fullName>
    </recommendedName>
</protein>
<evidence type="ECO:0000313" key="6">
    <source>
        <dbReference type="Proteomes" id="UP000030651"/>
    </source>
</evidence>
<dbReference type="STRING" id="1229662.W3WUW2"/>
<dbReference type="InterPro" id="IPR042096">
    <property type="entry name" value="Dihydro-acid_dehy_C"/>
</dbReference>
<dbReference type="EMBL" id="KI912117">
    <property type="protein sequence ID" value="ETS76646.1"/>
    <property type="molecule type" value="Genomic_DNA"/>
</dbReference>
<accession>W3WUW2</accession>
<dbReference type="OMA" id="PRTILVM"/>
<evidence type="ECO:0000313" key="5">
    <source>
        <dbReference type="EMBL" id="ETS76646.1"/>
    </source>
</evidence>
<evidence type="ECO:0000259" key="4">
    <source>
        <dbReference type="Pfam" id="PF24877"/>
    </source>
</evidence>
<dbReference type="AlphaFoldDB" id="W3WUW2"/>
<keyword evidence="6" id="KW-1185">Reference proteome</keyword>
<proteinExistence type="predicted"/>
<evidence type="ECO:0000256" key="2">
    <source>
        <dbReference type="ARBA" id="ARBA00023004"/>
    </source>
</evidence>